<comment type="caution">
    <text evidence="1">The sequence shown here is derived from an EMBL/GenBank/DDBJ whole genome shotgun (WGS) entry which is preliminary data.</text>
</comment>
<reference evidence="1 2" key="1">
    <citation type="journal article" date="2021" name="Elife">
        <title>Chloroplast acquisition without the gene transfer in kleptoplastic sea slugs, Plakobranchus ocellatus.</title>
        <authorList>
            <person name="Maeda T."/>
            <person name="Takahashi S."/>
            <person name="Yoshida T."/>
            <person name="Shimamura S."/>
            <person name="Takaki Y."/>
            <person name="Nagai Y."/>
            <person name="Toyoda A."/>
            <person name="Suzuki Y."/>
            <person name="Arimoto A."/>
            <person name="Ishii H."/>
            <person name="Satoh N."/>
            <person name="Nishiyama T."/>
            <person name="Hasebe M."/>
            <person name="Maruyama T."/>
            <person name="Minagawa J."/>
            <person name="Obokata J."/>
            <person name="Shigenobu S."/>
        </authorList>
    </citation>
    <scope>NUCLEOTIDE SEQUENCE [LARGE SCALE GENOMIC DNA]</scope>
</reference>
<dbReference type="Proteomes" id="UP000762676">
    <property type="component" value="Unassembled WGS sequence"/>
</dbReference>
<gene>
    <name evidence="1" type="ORF">ElyMa_003916900</name>
</gene>
<dbReference type="AlphaFoldDB" id="A0AAV4FR05"/>
<accession>A0AAV4FR05</accession>
<proteinExistence type="predicted"/>
<name>A0AAV4FR05_9GAST</name>
<evidence type="ECO:0000313" key="2">
    <source>
        <dbReference type="Proteomes" id="UP000762676"/>
    </source>
</evidence>
<evidence type="ECO:0000313" key="1">
    <source>
        <dbReference type="EMBL" id="GFR75326.1"/>
    </source>
</evidence>
<sequence length="79" mass="8141">MGPVNPSASLDVFPDGFRLPERADKAWCLMQENLATPLIDPGGVSGGVGSIPGRDFKIGISLVSGIMDFVLSLLGPVSG</sequence>
<dbReference type="EMBL" id="BMAT01007971">
    <property type="protein sequence ID" value="GFR75326.1"/>
    <property type="molecule type" value="Genomic_DNA"/>
</dbReference>
<organism evidence="1 2">
    <name type="scientific">Elysia marginata</name>
    <dbReference type="NCBI Taxonomy" id="1093978"/>
    <lineage>
        <taxon>Eukaryota</taxon>
        <taxon>Metazoa</taxon>
        <taxon>Spiralia</taxon>
        <taxon>Lophotrochozoa</taxon>
        <taxon>Mollusca</taxon>
        <taxon>Gastropoda</taxon>
        <taxon>Heterobranchia</taxon>
        <taxon>Euthyneura</taxon>
        <taxon>Panpulmonata</taxon>
        <taxon>Sacoglossa</taxon>
        <taxon>Placobranchoidea</taxon>
        <taxon>Plakobranchidae</taxon>
        <taxon>Elysia</taxon>
    </lineage>
</organism>
<protein>
    <submittedName>
        <fullName evidence="1">Uncharacterized protein</fullName>
    </submittedName>
</protein>
<keyword evidence="2" id="KW-1185">Reference proteome</keyword>